<dbReference type="Gene3D" id="3.90.1310.10">
    <property type="entry name" value="Penicillin-binding protein 2a (Domain 2)"/>
    <property type="match status" value="1"/>
</dbReference>
<dbReference type="EMBL" id="CP120733">
    <property type="protein sequence ID" value="WFD09157.1"/>
    <property type="molecule type" value="Genomic_DNA"/>
</dbReference>
<evidence type="ECO:0000256" key="1">
    <source>
        <dbReference type="ARBA" id="ARBA00004370"/>
    </source>
</evidence>
<dbReference type="InterPro" id="IPR050515">
    <property type="entry name" value="Beta-lactam/transpept"/>
</dbReference>
<sequence>MSRFGVKTKKRLVFILIIVSLIFSLLIARIGYLLLVKGDWLKEKAIAQQTRDIPIEPKRGTIYDRKGKELAVSITKSTVWAKPSEIKDKKIVAKELSMILEEEEDEIYKKISKKVALVKVKRWIEDDKASQIRKLKMKGIWIAEDNKRYYPYGNFAAHILGHVSSDNEGVSGLELRHNKELKGFSGRLVISTDASGREIPRGSEKYHEPKDGSGMVLTVDETIQHYAEKAADKALIINKAKRVHVIVMQPKTGDILAMVSKPDYDPNNYRTPIYKSFEEELNKYSEKDKIKGWFKMWRNPIVNDTYEPGSTFKLITSAAGLEEGVVTPEDEFYDKGFIMVGGRRIKCWRHYRPHGHETFTEAVQNSCNPVFVEVGQRLGVKNLYKYIKAFGLTSKTGIDLPGEENGLMYNEKNVGPVELATISFGQSISVTPIQLITAISCIANDGKLMKPRIVKEFIDNKGNVVKSIEPEMVRRVISQETSRTLRGIMESVVAEGSGKKAYIEGYHVGGKTGTAQKVIDGRYAKGRYITSFVGIAPASKPEVAVIAIVDEPNGDTQFGSTTAGPIIKEVIYNTLKYLEIKPDYTEEEKIDFVKKEISVPEVRNIKLKDAGKILEEKNFKFTVEPNIYATGEEKVIDVFPKPGVKVFEESNIILYTKPNNKGNENIIKVVVPDLTGKTVKECDDILKKLGLKLKPIGSGLAVSQDKQPNTELNVNSIITVEFK</sequence>
<protein>
    <submittedName>
        <fullName evidence="6">Stage V sporulation protein D</fullName>
    </submittedName>
</protein>
<dbReference type="InterPro" id="IPR005543">
    <property type="entry name" value="PASTA_dom"/>
</dbReference>
<accession>A0ABY8E8G1</accession>
<evidence type="ECO:0000313" key="6">
    <source>
        <dbReference type="EMBL" id="WFD09157.1"/>
    </source>
</evidence>
<reference evidence="6 7" key="1">
    <citation type="submission" date="2023-03" db="EMBL/GenBank/DDBJ databases">
        <title>Complete genome sequence of Tepidibacter sp. SWIR-1, isolated from a deep-sea hydrothermal vent.</title>
        <authorList>
            <person name="Li X."/>
        </authorList>
    </citation>
    <scope>NUCLEOTIDE SEQUENCE [LARGE SCALE GENOMIC DNA]</scope>
    <source>
        <strain evidence="6 7">SWIR-1</strain>
    </source>
</reference>
<keyword evidence="3 4" id="KW-0472">Membrane</keyword>
<dbReference type="InterPro" id="IPR036138">
    <property type="entry name" value="PBP_dimer_sf"/>
</dbReference>
<dbReference type="PROSITE" id="PS51178">
    <property type="entry name" value="PASTA"/>
    <property type="match status" value="2"/>
</dbReference>
<evidence type="ECO:0000313" key="7">
    <source>
        <dbReference type="Proteomes" id="UP001222800"/>
    </source>
</evidence>
<dbReference type="SMART" id="SM00740">
    <property type="entry name" value="PASTA"/>
    <property type="match status" value="2"/>
</dbReference>
<dbReference type="Pfam" id="PF00905">
    <property type="entry name" value="Transpeptidase"/>
    <property type="match status" value="1"/>
</dbReference>
<evidence type="ECO:0000256" key="2">
    <source>
        <dbReference type="ARBA" id="ARBA00007171"/>
    </source>
</evidence>
<dbReference type="Pfam" id="PF03717">
    <property type="entry name" value="PBP_dimer"/>
    <property type="match status" value="1"/>
</dbReference>
<keyword evidence="4" id="KW-0812">Transmembrane</keyword>
<dbReference type="PANTHER" id="PTHR30627">
    <property type="entry name" value="PEPTIDOGLYCAN D,D-TRANSPEPTIDASE"/>
    <property type="match status" value="1"/>
</dbReference>
<dbReference type="RefSeq" id="WP_277731078.1">
    <property type="nucleotide sequence ID" value="NZ_CP120733.1"/>
</dbReference>
<gene>
    <name evidence="6" type="ORF">P4S50_12260</name>
</gene>
<dbReference type="Pfam" id="PF03793">
    <property type="entry name" value="PASTA"/>
    <property type="match status" value="2"/>
</dbReference>
<name>A0ABY8E8G1_9FIRM</name>
<dbReference type="SUPFAM" id="SSF56519">
    <property type="entry name" value="Penicillin binding protein dimerisation domain"/>
    <property type="match status" value="1"/>
</dbReference>
<keyword evidence="7" id="KW-1185">Reference proteome</keyword>
<feature type="transmembrane region" description="Helical" evidence="4">
    <location>
        <begin position="12"/>
        <end position="35"/>
    </location>
</feature>
<dbReference type="SUPFAM" id="SSF56601">
    <property type="entry name" value="beta-lactamase/transpeptidase-like"/>
    <property type="match status" value="1"/>
</dbReference>
<evidence type="ECO:0000256" key="4">
    <source>
        <dbReference type="SAM" id="Phobius"/>
    </source>
</evidence>
<dbReference type="InterPro" id="IPR005311">
    <property type="entry name" value="PBP_dimer"/>
</dbReference>
<proteinExistence type="inferred from homology"/>
<evidence type="ECO:0000256" key="3">
    <source>
        <dbReference type="ARBA" id="ARBA00023136"/>
    </source>
</evidence>
<dbReference type="NCBIfam" id="TIGR02214">
    <property type="entry name" value="spoVD_pbp"/>
    <property type="match status" value="1"/>
</dbReference>
<dbReference type="InterPro" id="IPR001460">
    <property type="entry name" value="PCN-bd_Tpept"/>
</dbReference>
<comment type="similarity">
    <text evidence="2">Belongs to the transpeptidase family.</text>
</comment>
<comment type="subcellular location">
    <subcellularLocation>
        <location evidence="1">Membrane</location>
    </subcellularLocation>
</comment>
<dbReference type="PANTHER" id="PTHR30627:SF1">
    <property type="entry name" value="PEPTIDOGLYCAN D,D-TRANSPEPTIDASE FTSI"/>
    <property type="match status" value="1"/>
</dbReference>
<keyword evidence="4" id="KW-1133">Transmembrane helix</keyword>
<feature type="domain" description="PASTA" evidence="5">
    <location>
        <begin position="665"/>
        <end position="723"/>
    </location>
</feature>
<evidence type="ECO:0000259" key="5">
    <source>
        <dbReference type="PROSITE" id="PS51178"/>
    </source>
</evidence>
<dbReference type="SUPFAM" id="SSF54184">
    <property type="entry name" value="Penicillin-binding protein 2x (pbp-2x), c-terminal domain"/>
    <property type="match status" value="1"/>
</dbReference>
<feature type="domain" description="PASTA" evidence="5">
    <location>
        <begin position="594"/>
        <end position="658"/>
    </location>
</feature>
<dbReference type="InterPro" id="IPR012338">
    <property type="entry name" value="Beta-lactam/transpept-like"/>
</dbReference>
<organism evidence="6 7">
    <name type="scientific">Tepidibacter hydrothermalis</name>
    <dbReference type="NCBI Taxonomy" id="3036126"/>
    <lineage>
        <taxon>Bacteria</taxon>
        <taxon>Bacillati</taxon>
        <taxon>Bacillota</taxon>
        <taxon>Clostridia</taxon>
        <taxon>Peptostreptococcales</taxon>
        <taxon>Peptostreptococcaceae</taxon>
        <taxon>Tepidibacter</taxon>
    </lineage>
</organism>
<dbReference type="InterPro" id="IPR011927">
    <property type="entry name" value="SpoVD_pbp"/>
</dbReference>
<dbReference type="Proteomes" id="UP001222800">
    <property type="component" value="Chromosome"/>
</dbReference>
<dbReference type="Gene3D" id="3.40.710.10">
    <property type="entry name" value="DD-peptidase/beta-lactamase superfamily"/>
    <property type="match status" value="1"/>
</dbReference>